<name>A0A6J4P2D0_9ACTN</name>
<dbReference type="PROSITE" id="PS51318">
    <property type="entry name" value="TAT"/>
    <property type="match status" value="1"/>
</dbReference>
<comment type="similarity">
    <text evidence="1">Belongs to the sulfatase family.</text>
</comment>
<dbReference type="Gene3D" id="3.40.720.10">
    <property type="entry name" value="Alkaline Phosphatase, subunit A"/>
    <property type="match status" value="1"/>
</dbReference>
<evidence type="ECO:0000256" key="3">
    <source>
        <dbReference type="ARBA" id="ARBA00022801"/>
    </source>
</evidence>
<protein>
    <recommendedName>
        <fullName evidence="7">Sulfatase N-terminal domain-containing protein</fullName>
    </recommendedName>
</protein>
<gene>
    <name evidence="8" type="ORF">AVDCRST_MAG55-874</name>
</gene>
<accession>A0A6J4P2D0</accession>
<keyword evidence="2 6" id="KW-0732">Signal</keyword>
<evidence type="ECO:0000256" key="1">
    <source>
        <dbReference type="ARBA" id="ARBA00008779"/>
    </source>
</evidence>
<dbReference type="InterPro" id="IPR024607">
    <property type="entry name" value="Sulfatase_CS"/>
</dbReference>
<dbReference type="InterPro" id="IPR017850">
    <property type="entry name" value="Alkaline_phosphatase_core_sf"/>
</dbReference>
<reference evidence="8" key="1">
    <citation type="submission" date="2020-02" db="EMBL/GenBank/DDBJ databases">
        <authorList>
            <person name="Meier V. D."/>
        </authorList>
    </citation>
    <scope>NUCLEOTIDE SEQUENCE</scope>
    <source>
        <strain evidence="8">AVDCRST_MAG55</strain>
    </source>
</reference>
<evidence type="ECO:0000313" key="8">
    <source>
        <dbReference type="EMBL" id="CAA9404237.1"/>
    </source>
</evidence>
<evidence type="ECO:0000259" key="7">
    <source>
        <dbReference type="Pfam" id="PF00884"/>
    </source>
</evidence>
<dbReference type="GO" id="GO:0016787">
    <property type="term" value="F:hydrolase activity"/>
    <property type="evidence" value="ECO:0007669"/>
    <property type="project" value="UniProtKB-KW"/>
</dbReference>
<evidence type="ECO:0000256" key="6">
    <source>
        <dbReference type="SAM" id="SignalP"/>
    </source>
</evidence>
<evidence type="ECO:0000256" key="4">
    <source>
        <dbReference type="ARBA" id="ARBA00023180"/>
    </source>
</evidence>
<keyword evidence="3" id="KW-0378">Hydrolase</keyword>
<organism evidence="8">
    <name type="scientific">uncultured Rubrobacteraceae bacterium</name>
    <dbReference type="NCBI Taxonomy" id="349277"/>
    <lineage>
        <taxon>Bacteria</taxon>
        <taxon>Bacillati</taxon>
        <taxon>Actinomycetota</taxon>
        <taxon>Rubrobacteria</taxon>
        <taxon>Rubrobacterales</taxon>
        <taxon>Rubrobacteraceae</taxon>
        <taxon>environmental samples</taxon>
    </lineage>
</organism>
<evidence type="ECO:0000256" key="2">
    <source>
        <dbReference type="ARBA" id="ARBA00022729"/>
    </source>
</evidence>
<keyword evidence="4" id="KW-0325">Glycoprotein</keyword>
<dbReference type="PANTHER" id="PTHR43108">
    <property type="entry name" value="N-ACETYLGLUCOSAMINE-6-SULFATASE FAMILY MEMBER"/>
    <property type="match status" value="1"/>
</dbReference>
<dbReference type="EMBL" id="CADCUZ010000035">
    <property type="protein sequence ID" value="CAA9404237.1"/>
    <property type="molecule type" value="Genomic_DNA"/>
</dbReference>
<feature type="compositionally biased region" description="Basic and acidic residues" evidence="5">
    <location>
        <begin position="472"/>
        <end position="482"/>
    </location>
</feature>
<feature type="signal peptide" evidence="6">
    <location>
        <begin position="1"/>
        <end position="21"/>
    </location>
</feature>
<dbReference type="Pfam" id="PF00884">
    <property type="entry name" value="Sulfatase"/>
    <property type="match status" value="1"/>
</dbReference>
<dbReference type="SUPFAM" id="SSF53649">
    <property type="entry name" value="Alkaline phosphatase-like"/>
    <property type="match status" value="1"/>
</dbReference>
<proteinExistence type="inferred from homology"/>
<sequence length="482" mass="53441">MKRKISRSTFLFGAGATAALASLRPPASEAALPRRRNVLWIVDDDHPPYMMGPMPVTRSRIRDLGTEFPMGSTDIPLCGPARVSLLTGLSVTTHRCDTNRNPWKDFRESPRGLQERTVARYLNAAGYVTGHFGKYVNGRAAGGKVPPYWDRWCETEGAGSDSVGDLGRPNRGNVDGTWVDLPNGLPPSVWSARRCADFVRAHARSPWFAQYCPTIPHLPYTPTPRSRHLYDGARRRVPSVNEAVMSDKPRWMRDLPPRGVAQIQRGYEGQMEELADLDYGGVLPILKALEATGQLANTVIFFTSDNGYLHGEHRESKKDLPYWESAEVPFFVKGPGVRRGATRKALVNHTDLMPTTCEVAGVRPALLDVDGRSMLPHLGAGAFSGWRERILVTGSDDVGPEQNPGGSNDPSGRWWLLREGEKAFILREDGTKELYLMGADPYQERSKARTADPALVRRLTDTTKAMKAASGETRRRLEEEAP</sequence>
<feature type="chain" id="PRO_5039465901" description="Sulfatase N-terminal domain-containing protein" evidence="6">
    <location>
        <begin position="22"/>
        <end position="482"/>
    </location>
</feature>
<dbReference type="InterPro" id="IPR006311">
    <property type="entry name" value="TAT_signal"/>
</dbReference>
<dbReference type="PANTHER" id="PTHR43108:SF8">
    <property type="entry name" value="SD21168P"/>
    <property type="match status" value="1"/>
</dbReference>
<dbReference type="AlphaFoldDB" id="A0A6J4P2D0"/>
<dbReference type="PROSITE" id="PS00523">
    <property type="entry name" value="SULFATASE_1"/>
    <property type="match status" value="1"/>
</dbReference>
<feature type="region of interest" description="Disordered" evidence="5">
    <location>
        <begin position="460"/>
        <end position="482"/>
    </location>
</feature>
<evidence type="ECO:0000256" key="5">
    <source>
        <dbReference type="SAM" id="MobiDB-lite"/>
    </source>
</evidence>
<dbReference type="InterPro" id="IPR000917">
    <property type="entry name" value="Sulfatase_N"/>
</dbReference>
<feature type="domain" description="Sulfatase N-terminal" evidence="7">
    <location>
        <begin position="59"/>
        <end position="362"/>
    </location>
</feature>